<evidence type="ECO:0000313" key="2">
    <source>
        <dbReference type="EMBL" id="JAS45242.1"/>
    </source>
</evidence>
<feature type="non-terminal residue" evidence="2">
    <location>
        <position position="1"/>
    </location>
</feature>
<sequence>IRDNKVKEISNVSNSSSSDSYSRNTAEETGVDITCWEDTLSGHDRKVEHSHSRNPRLWGAESYSQRGGMRHSQGDALASWLSKGWRQESSLVYCCKLVRRTHVESMQHTNIE</sequence>
<feature type="non-terminal residue" evidence="2">
    <location>
        <position position="112"/>
    </location>
</feature>
<organism evidence="2">
    <name type="scientific">Cuerna arida</name>
    <dbReference type="NCBI Taxonomy" id="1464854"/>
    <lineage>
        <taxon>Eukaryota</taxon>
        <taxon>Metazoa</taxon>
        <taxon>Ecdysozoa</taxon>
        <taxon>Arthropoda</taxon>
        <taxon>Hexapoda</taxon>
        <taxon>Insecta</taxon>
        <taxon>Pterygota</taxon>
        <taxon>Neoptera</taxon>
        <taxon>Paraneoptera</taxon>
        <taxon>Hemiptera</taxon>
        <taxon>Auchenorrhyncha</taxon>
        <taxon>Membracoidea</taxon>
        <taxon>Cicadellidae</taxon>
        <taxon>Cicadellinae</taxon>
        <taxon>Proconiini</taxon>
        <taxon>Cuerna</taxon>
    </lineage>
</organism>
<protein>
    <submittedName>
        <fullName evidence="2">Uncharacterized protein</fullName>
    </submittedName>
</protein>
<dbReference type="EMBL" id="GECZ01024527">
    <property type="protein sequence ID" value="JAS45242.1"/>
    <property type="molecule type" value="Transcribed_RNA"/>
</dbReference>
<dbReference type="AlphaFoldDB" id="A0A1B6F4Q8"/>
<accession>A0A1B6F4Q8</accession>
<feature type="region of interest" description="Disordered" evidence="1">
    <location>
        <begin position="1"/>
        <end position="27"/>
    </location>
</feature>
<gene>
    <name evidence="2" type="ORF">g.46494</name>
</gene>
<name>A0A1B6F4Q8_9HEMI</name>
<feature type="region of interest" description="Disordered" evidence="1">
    <location>
        <begin position="44"/>
        <end position="70"/>
    </location>
</feature>
<evidence type="ECO:0000256" key="1">
    <source>
        <dbReference type="SAM" id="MobiDB-lite"/>
    </source>
</evidence>
<proteinExistence type="predicted"/>
<feature type="compositionally biased region" description="Low complexity" evidence="1">
    <location>
        <begin position="10"/>
        <end position="24"/>
    </location>
</feature>
<reference evidence="2" key="1">
    <citation type="submission" date="2015-11" db="EMBL/GenBank/DDBJ databases">
        <title>De novo transcriptome assembly of four potential Pierce s Disease insect vectors from Arizona vineyards.</title>
        <authorList>
            <person name="Tassone E.E."/>
        </authorList>
    </citation>
    <scope>NUCLEOTIDE SEQUENCE</scope>
</reference>